<dbReference type="PANTHER" id="PTHR33428">
    <property type="entry name" value="CHLOROPHYLLASE-2, CHLOROPLASTIC"/>
    <property type="match status" value="1"/>
</dbReference>
<evidence type="ECO:0000313" key="1">
    <source>
        <dbReference type="Proteomes" id="UP000001554"/>
    </source>
</evidence>
<reference evidence="2" key="2">
    <citation type="submission" date="2025-08" db="UniProtKB">
        <authorList>
            <consortium name="RefSeq"/>
        </authorList>
    </citation>
    <scope>IDENTIFICATION</scope>
    <source>
        <strain evidence="2">S238N-H82</strain>
        <tissue evidence="2">Testes</tissue>
    </source>
</reference>
<dbReference type="KEGG" id="bfo:118430600"/>
<organism evidence="1 2">
    <name type="scientific">Branchiostoma floridae</name>
    <name type="common">Florida lancelet</name>
    <name type="synonym">Amphioxus</name>
    <dbReference type="NCBI Taxonomy" id="7739"/>
    <lineage>
        <taxon>Eukaryota</taxon>
        <taxon>Metazoa</taxon>
        <taxon>Chordata</taxon>
        <taxon>Cephalochordata</taxon>
        <taxon>Leptocardii</taxon>
        <taxon>Amphioxiformes</taxon>
        <taxon>Branchiostomatidae</taxon>
        <taxon>Branchiostoma</taxon>
    </lineage>
</organism>
<dbReference type="Pfam" id="PF07224">
    <property type="entry name" value="Chlorophyllase"/>
    <property type="match status" value="1"/>
</dbReference>
<dbReference type="InterPro" id="IPR017395">
    <property type="entry name" value="Chlorophyllase-like"/>
</dbReference>
<dbReference type="AlphaFoldDB" id="A0A9J7MAK4"/>
<keyword evidence="1" id="KW-1185">Reference proteome</keyword>
<protein>
    <submittedName>
        <fullName evidence="2">Chlorophyllase-1-like isoform X1</fullName>
    </submittedName>
</protein>
<dbReference type="InterPro" id="IPR029058">
    <property type="entry name" value="AB_hydrolase_fold"/>
</dbReference>
<name>A0A9J7MAK4_BRAFL</name>
<evidence type="ECO:0000313" key="2">
    <source>
        <dbReference type="RefSeq" id="XP_035697466.1"/>
    </source>
</evidence>
<proteinExistence type="predicted"/>
<sequence length="332" mass="37793">MVKQVVICSQLVSNMSRLSWFVLFVTFLTKLWTTAQAVYVDDGNPFEEGDLDVLTLSISQNDAPMLTKVYYPTRIDTYAVLFFTGGYQGDIPSELYSDVLVRIARHGYVVIGVDYMPMETVQANVRDRTPRLVGDHTQKYMEELQWVTKHLEGRIAKQLNRTGLVPDFSHLGIGCHSAGCDPLVKMTLQHHTFSKAALLLEPFSFNYATPVTFKMPALILGTELSTQPHVCVRPGQGYNHFYDMWKCPRMLMEVKGHGHCDMYNETWYKACQLTHFCKTNPDVDINKYHGFVQGISAAFLTTTLQGRDKLQYITNTTALPVELMEFKIDMNC</sequence>
<dbReference type="OrthoDB" id="2093222at2759"/>
<dbReference type="SUPFAM" id="SSF53474">
    <property type="entry name" value="alpha/beta-Hydrolases"/>
    <property type="match status" value="1"/>
</dbReference>
<dbReference type="RefSeq" id="XP_035697466.1">
    <property type="nucleotide sequence ID" value="XM_035841573.1"/>
</dbReference>
<dbReference type="Proteomes" id="UP000001554">
    <property type="component" value="Chromosome 14"/>
</dbReference>
<dbReference type="Gene3D" id="3.40.50.1820">
    <property type="entry name" value="alpha/beta hydrolase"/>
    <property type="match status" value="1"/>
</dbReference>
<accession>A0A9J7MAK4</accession>
<dbReference type="GeneID" id="118430600"/>
<dbReference type="OMA" id="ACHIAHA"/>
<reference evidence="1" key="1">
    <citation type="journal article" date="2020" name="Nat. Ecol. Evol.">
        <title>Deeply conserved synteny resolves early events in vertebrate evolution.</title>
        <authorList>
            <person name="Simakov O."/>
            <person name="Marletaz F."/>
            <person name="Yue J.X."/>
            <person name="O'Connell B."/>
            <person name="Jenkins J."/>
            <person name="Brandt A."/>
            <person name="Calef R."/>
            <person name="Tung C.H."/>
            <person name="Huang T.K."/>
            <person name="Schmutz J."/>
            <person name="Satoh N."/>
            <person name="Yu J.K."/>
            <person name="Putnam N.H."/>
            <person name="Green R.E."/>
            <person name="Rokhsar D.S."/>
        </authorList>
    </citation>
    <scope>NUCLEOTIDE SEQUENCE [LARGE SCALE GENOMIC DNA]</scope>
    <source>
        <strain evidence="1">S238N-H82</strain>
    </source>
</reference>
<dbReference type="PANTHER" id="PTHR33428:SF14">
    <property type="entry name" value="CARBOXYLESTERASE TYPE B DOMAIN-CONTAINING PROTEIN"/>
    <property type="match status" value="1"/>
</dbReference>
<gene>
    <name evidence="2" type="primary">LOC118430600</name>
</gene>